<organism evidence="3 4">
    <name type="scientific">Streptomyces silvensis</name>
    <dbReference type="NCBI Taxonomy" id="1765722"/>
    <lineage>
        <taxon>Bacteria</taxon>
        <taxon>Bacillati</taxon>
        <taxon>Actinomycetota</taxon>
        <taxon>Actinomycetes</taxon>
        <taxon>Kitasatosporales</taxon>
        <taxon>Streptomycetaceae</taxon>
        <taxon>Streptomyces</taxon>
    </lineage>
</organism>
<dbReference type="PROSITE" id="PS51318">
    <property type="entry name" value="TAT"/>
    <property type="match status" value="1"/>
</dbReference>
<dbReference type="SUPFAM" id="SSF54416">
    <property type="entry name" value="Amine oxidase N-terminal region"/>
    <property type="match status" value="1"/>
</dbReference>
<feature type="chain" id="PRO_5038836852" evidence="2">
    <location>
        <begin position="20"/>
        <end position="265"/>
    </location>
</feature>
<dbReference type="InterPro" id="IPR016182">
    <property type="entry name" value="Cu_amine_oxidase_N-reg"/>
</dbReference>
<dbReference type="GO" id="GO:0009308">
    <property type="term" value="P:amine metabolic process"/>
    <property type="evidence" value="ECO:0007669"/>
    <property type="project" value="InterPro"/>
</dbReference>
<accession>A0A0W7X121</accession>
<evidence type="ECO:0000256" key="2">
    <source>
        <dbReference type="SAM" id="SignalP"/>
    </source>
</evidence>
<evidence type="ECO:0000313" key="4">
    <source>
        <dbReference type="Proteomes" id="UP000054804"/>
    </source>
</evidence>
<name>A0A0W7X121_9ACTN</name>
<dbReference type="STRING" id="1765722.AT728_12080"/>
<dbReference type="GO" id="GO:0048038">
    <property type="term" value="F:quinone binding"/>
    <property type="evidence" value="ECO:0007669"/>
    <property type="project" value="InterPro"/>
</dbReference>
<protein>
    <submittedName>
        <fullName evidence="3">Tat pathway signal sequence domain protein</fullName>
    </submittedName>
</protein>
<feature type="region of interest" description="Disordered" evidence="1">
    <location>
        <begin position="35"/>
        <end position="128"/>
    </location>
</feature>
<feature type="signal peptide" evidence="2">
    <location>
        <begin position="1"/>
        <end position="19"/>
    </location>
</feature>
<evidence type="ECO:0000313" key="3">
    <source>
        <dbReference type="EMBL" id="KUF16521.1"/>
    </source>
</evidence>
<dbReference type="InterPro" id="IPR006311">
    <property type="entry name" value="TAT_signal"/>
</dbReference>
<sequence>MRKLVRRHLGKVVAGGALAVAATATMVAVTLPDQAGAGDSGNRSTAAGAAAGDAVGREGVVEDAPEEKDRGIGSDPLTDAETERAQKSALDSNGLRSSARDVEGDRGPQRLSTNLAESEPGEGGAGAPRRAQVVYYDYKKDTVITKTVNLDTGKVESTDQAQNVQPPPSAEELTEAASLLIADKHGKGLKQDFKKATGKALAGPGDLELSGFVFRKETIKSVPSDLTECGKHRCLQVVAKVKSGPWIDTRAFVVDLSARSVGRLG</sequence>
<dbReference type="EMBL" id="LOCL01000038">
    <property type="protein sequence ID" value="KUF16521.1"/>
    <property type="molecule type" value="Genomic_DNA"/>
</dbReference>
<dbReference type="GO" id="GO:0008131">
    <property type="term" value="F:primary methylamine oxidase activity"/>
    <property type="evidence" value="ECO:0007669"/>
    <property type="project" value="InterPro"/>
</dbReference>
<reference evidence="3 4" key="1">
    <citation type="submission" date="2015-12" db="EMBL/GenBank/DDBJ databases">
        <title>Draft genome sequence of Streptomyces silvensis ATCC 53525, a producer of novel hormone antagonists.</title>
        <authorList>
            <person name="Johnston C.W."/>
            <person name="Li Y."/>
            <person name="Magarvey N.A."/>
        </authorList>
    </citation>
    <scope>NUCLEOTIDE SEQUENCE [LARGE SCALE GENOMIC DNA]</scope>
    <source>
        <strain evidence="3 4">ATCC 53525</strain>
    </source>
</reference>
<comment type="caution">
    <text evidence="3">The sequence shown here is derived from an EMBL/GenBank/DDBJ whole genome shotgun (WGS) entry which is preliminary data.</text>
</comment>
<dbReference type="RefSeq" id="WP_058849338.1">
    <property type="nucleotide sequence ID" value="NZ_LOCL01000038.1"/>
</dbReference>
<keyword evidence="4" id="KW-1185">Reference proteome</keyword>
<dbReference type="GO" id="GO:0005507">
    <property type="term" value="F:copper ion binding"/>
    <property type="evidence" value="ECO:0007669"/>
    <property type="project" value="InterPro"/>
</dbReference>
<feature type="compositionally biased region" description="Basic and acidic residues" evidence="1">
    <location>
        <begin position="98"/>
        <end position="108"/>
    </location>
</feature>
<gene>
    <name evidence="3" type="ORF">AT728_12080</name>
</gene>
<dbReference type="AlphaFoldDB" id="A0A0W7X121"/>
<keyword evidence="2" id="KW-0732">Signal</keyword>
<proteinExistence type="predicted"/>
<evidence type="ECO:0000256" key="1">
    <source>
        <dbReference type="SAM" id="MobiDB-lite"/>
    </source>
</evidence>
<dbReference type="Proteomes" id="UP000054804">
    <property type="component" value="Unassembled WGS sequence"/>
</dbReference>
<dbReference type="Gene3D" id="3.10.450.40">
    <property type="match status" value="1"/>
</dbReference>